<keyword evidence="2" id="KW-1133">Transmembrane helix</keyword>
<name>A0ABT8KFK7_9MICO</name>
<dbReference type="EMBL" id="JAROCF010000001">
    <property type="protein sequence ID" value="MDN4615793.1"/>
    <property type="molecule type" value="Genomic_DNA"/>
</dbReference>
<keyword evidence="2" id="KW-0812">Transmembrane</keyword>
<sequence>MAEQHPQPDERPRPKYGELAPPGWTWTPPADADRLDTSRTSPAASGAEESPVEHQAPPPHAYQAPPGGVLQQPRATSRWDLPLTVLLLVFGFFGLSYSIGILQAFPAYLQLLHSSQGLGDYTPEPVVGTIVTIGTITMAGLWAVSTGLSVWLLVRKRVAFYVPLITGVIAFIALIVFASLMVSTDPALLDVYGGFSPPPAPSTP</sequence>
<evidence type="ECO:0000256" key="1">
    <source>
        <dbReference type="SAM" id="MobiDB-lite"/>
    </source>
</evidence>
<evidence type="ECO:0000256" key="2">
    <source>
        <dbReference type="SAM" id="Phobius"/>
    </source>
</evidence>
<gene>
    <name evidence="3" type="ORF">P5G50_15175</name>
</gene>
<evidence type="ECO:0000313" key="4">
    <source>
        <dbReference type="Proteomes" id="UP001174208"/>
    </source>
</evidence>
<keyword evidence="2" id="KW-0472">Membrane</keyword>
<feature type="transmembrane region" description="Helical" evidence="2">
    <location>
        <begin position="83"/>
        <end position="106"/>
    </location>
</feature>
<comment type="caution">
    <text evidence="3">The sequence shown here is derived from an EMBL/GenBank/DDBJ whole genome shotgun (WGS) entry which is preliminary data.</text>
</comment>
<proteinExistence type="predicted"/>
<accession>A0ABT8KFK7</accession>
<dbReference type="Pfam" id="PF19779">
    <property type="entry name" value="DUF6264"/>
    <property type="match status" value="1"/>
</dbReference>
<feature type="compositionally biased region" description="Basic and acidic residues" evidence="1">
    <location>
        <begin position="1"/>
        <end position="16"/>
    </location>
</feature>
<evidence type="ECO:0000313" key="3">
    <source>
        <dbReference type="EMBL" id="MDN4615793.1"/>
    </source>
</evidence>
<dbReference type="InterPro" id="IPR046231">
    <property type="entry name" value="DUF6264"/>
</dbReference>
<organism evidence="3 4">
    <name type="scientific">Leifsonia williamsii</name>
    <dbReference type="NCBI Taxonomy" id="3035919"/>
    <lineage>
        <taxon>Bacteria</taxon>
        <taxon>Bacillati</taxon>
        <taxon>Actinomycetota</taxon>
        <taxon>Actinomycetes</taxon>
        <taxon>Micrococcales</taxon>
        <taxon>Microbacteriaceae</taxon>
        <taxon>Leifsonia</taxon>
    </lineage>
</organism>
<dbReference type="Proteomes" id="UP001174208">
    <property type="component" value="Unassembled WGS sequence"/>
</dbReference>
<keyword evidence="4" id="KW-1185">Reference proteome</keyword>
<reference evidence="3" key="1">
    <citation type="submission" date="2023-06" db="EMBL/GenBank/DDBJ databases">
        <title>MT1 and MT2 Draft Genomes of Novel Species.</title>
        <authorList>
            <person name="Venkateswaran K."/>
        </authorList>
    </citation>
    <scope>NUCLEOTIDE SEQUENCE</scope>
    <source>
        <strain evidence="3">F6_8S_P_1B</strain>
    </source>
</reference>
<feature type="region of interest" description="Disordered" evidence="1">
    <location>
        <begin position="1"/>
        <end position="71"/>
    </location>
</feature>
<feature type="transmembrane region" description="Helical" evidence="2">
    <location>
        <begin position="160"/>
        <end position="182"/>
    </location>
</feature>
<protein>
    <submittedName>
        <fullName evidence="3">DUF6264 family protein</fullName>
    </submittedName>
</protein>
<dbReference type="RefSeq" id="WP_301212408.1">
    <property type="nucleotide sequence ID" value="NZ_JAROCF010000001.1"/>
</dbReference>
<feature type="transmembrane region" description="Helical" evidence="2">
    <location>
        <begin position="126"/>
        <end position="153"/>
    </location>
</feature>